<evidence type="ECO:0000259" key="7">
    <source>
        <dbReference type="PROSITE" id="PS51387"/>
    </source>
</evidence>
<keyword evidence="5" id="KW-0274">FAD</keyword>
<evidence type="ECO:0000256" key="6">
    <source>
        <dbReference type="ARBA" id="ARBA00023180"/>
    </source>
</evidence>
<dbReference type="InterPro" id="IPR016167">
    <property type="entry name" value="FAD-bd_PCMH_sub1"/>
</dbReference>
<keyword evidence="6" id="KW-0325">Glycoprotein</keyword>
<dbReference type="AlphaFoldDB" id="A0A7C8ZF95"/>
<comment type="cofactor">
    <cofactor evidence="1">
        <name>FAD</name>
        <dbReference type="ChEBI" id="CHEBI:57692"/>
    </cofactor>
</comment>
<reference evidence="8" key="1">
    <citation type="journal article" date="2013" name="J. Plant Res.">
        <title>Effect of fungi and light on seed germination of three Opuntia species from semiarid lands of central Mexico.</title>
        <authorList>
            <person name="Delgado-Sanchez P."/>
            <person name="Jimenez-Bremont J.F."/>
            <person name="Guerrero-Gonzalez Mde L."/>
            <person name="Flores J."/>
        </authorList>
    </citation>
    <scope>NUCLEOTIDE SEQUENCE</scope>
    <source>
        <tissue evidence="8">Cladode</tissue>
    </source>
</reference>
<dbReference type="GO" id="GO:0016491">
    <property type="term" value="F:oxidoreductase activity"/>
    <property type="evidence" value="ECO:0007669"/>
    <property type="project" value="InterPro"/>
</dbReference>
<dbReference type="InterPro" id="IPR016169">
    <property type="entry name" value="FAD-bd_PCMH_sub2"/>
</dbReference>
<evidence type="ECO:0000256" key="3">
    <source>
        <dbReference type="ARBA" id="ARBA00022630"/>
    </source>
</evidence>
<organism evidence="8">
    <name type="scientific">Opuntia streptacantha</name>
    <name type="common">Prickly pear cactus</name>
    <name type="synonym">Opuntia cardona</name>
    <dbReference type="NCBI Taxonomy" id="393608"/>
    <lineage>
        <taxon>Eukaryota</taxon>
        <taxon>Viridiplantae</taxon>
        <taxon>Streptophyta</taxon>
        <taxon>Embryophyta</taxon>
        <taxon>Tracheophyta</taxon>
        <taxon>Spermatophyta</taxon>
        <taxon>Magnoliopsida</taxon>
        <taxon>eudicotyledons</taxon>
        <taxon>Gunneridae</taxon>
        <taxon>Pentapetalae</taxon>
        <taxon>Caryophyllales</taxon>
        <taxon>Cactineae</taxon>
        <taxon>Cactaceae</taxon>
        <taxon>Opuntioideae</taxon>
        <taxon>Opuntia</taxon>
    </lineage>
</organism>
<feature type="domain" description="FAD-binding PCMH-type" evidence="7">
    <location>
        <begin position="67"/>
        <end position="243"/>
    </location>
</feature>
<keyword evidence="4" id="KW-0732">Signal</keyword>
<dbReference type="PROSITE" id="PS51387">
    <property type="entry name" value="FAD_PCMH"/>
    <property type="match status" value="1"/>
</dbReference>
<dbReference type="PANTHER" id="PTHR32448">
    <property type="entry name" value="OS08G0158400 PROTEIN"/>
    <property type="match status" value="1"/>
</dbReference>
<protein>
    <recommendedName>
        <fullName evidence="7">FAD-binding PCMH-type domain-containing protein</fullName>
    </recommendedName>
</protein>
<dbReference type="Gene3D" id="3.30.43.10">
    <property type="entry name" value="Uridine Diphospho-n-acetylenolpyruvylglucosamine Reductase, domain 2"/>
    <property type="match status" value="1"/>
</dbReference>
<dbReference type="InterPro" id="IPR036318">
    <property type="entry name" value="FAD-bd_PCMH-like_sf"/>
</dbReference>
<dbReference type="InterPro" id="IPR012951">
    <property type="entry name" value="BBE"/>
</dbReference>
<reference evidence="8" key="2">
    <citation type="submission" date="2020-07" db="EMBL/GenBank/DDBJ databases">
        <authorList>
            <person name="Vera ALvarez R."/>
            <person name="Arias-Moreno D.M."/>
            <person name="Jimenez-Jacinto V."/>
            <person name="Jimenez-Bremont J.F."/>
            <person name="Swaminathan K."/>
            <person name="Moose S.P."/>
            <person name="Guerrero-Gonzalez M.L."/>
            <person name="Marino-Ramirez L."/>
            <person name="Landsman D."/>
            <person name="Rodriguez-Kessler M."/>
            <person name="Delgado-Sanchez P."/>
        </authorList>
    </citation>
    <scope>NUCLEOTIDE SEQUENCE</scope>
    <source>
        <tissue evidence="8">Cladode</tissue>
    </source>
</reference>
<comment type="similarity">
    <text evidence="2">Belongs to the oxygen-dependent FAD-linked oxidoreductase family.</text>
</comment>
<keyword evidence="3" id="KW-0285">Flavoprotein</keyword>
<evidence type="ECO:0000256" key="5">
    <source>
        <dbReference type="ARBA" id="ARBA00022827"/>
    </source>
</evidence>
<proteinExistence type="inferred from homology"/>
<dbReference type="SUPFAM" id="SSF56176">
    <property type="entry name" value="FAD-binding/transporter-associated domain-like"/>
    <property type="match status" value="1"/>
</dbReference>
<evidence type="ECO:0000256" key="1">
    <source>
        <dbReference type="ARBA" id="ARBA00001974"/>
    </source>
</evidence>
<sequence length="533" mass="59260">MAKPIKIPLFLLHILIIFVFLFDSSISLPLSDCLVLHKISNFTLRNSSNYAHFLRFSLQNVRASGQRIPKPTALILPETKEQLIHCVTCCRRSSLDIVIRCGGHSYEGLSSMPRGKNPFVIVDMMNLNRVTVDLVSKTAWVEGGATLGELYYAIAEHSSSHGFPAGVGPTVGVGGHFGGGGIGVLGRKYGLSADNVVDVVLIDALRRELSRPNLEEDVFWAVRGGGGGSWGIVYAWKVKLVEVPARVTCLSISKQGTNNELAQLIHKWQYVGPNLDDGFHLSVYLTASATNQAIVTFNGFYLGSRTEAISIINQCFPDLEIPEEAYLEMSWIESVSHFSGLPKGSTIHDLKSRYWAEKSYTKVKSDYVKKPITMEGLKGALDMVALEPKGLVILDPYGGVMDRISSDSIPFPHRKGNLYNILYAAFWGEEEEEDRCLGWVRGFYDYMTPFVSSNPRGAYVNYVDLDLGTMDLTNVNGVQLEDNAVDKARAWGEKYFLANYDRLVKAKTIIDPQNVFNHRQGIPPFPVHFHDEL</sequence>
<dbReference type="GO" id="GO:0071949">
    <property type="term" value="F:FAD binding"/>
    <property type="evidence" value="ECO:0007669"/>
    <property type="project" value="InterPro"/>
</dbReference>
<dbReference type="Pfam" id="PF01565">
    <property type="entry name" value="FAD_binding_4"/>
    <property type="match status" value="1"/>
</dbReference>
<dbReference type="InterPro" id="IPR006094">
    <property type="entry name" value="Oxid_FAD_bind_N"/>
</dbReference>
<name>A0A7C8ZF95_OPUST</name>
<evidence type="ECO:0000313" key="8">
    <source>
        <dbReference type="EMBL" id="MBA4640613.1"/>
    </source>
</evidence>
<evidence type="ECO:0000256" key="2">
    <source>
        <dbReference type="ARBA" id="ARBA00005466"/>
    </source>
</evidence>
<dbReference type="Gene3D" id="3.40.462.20">
    <property type="match status" value="1"/>
</dbReference>
<accession>A0A7C8ZF95</accession>
<dbReference type="Pfam" id="PF08031">
    <property type="entry name" value="BBE"/>
    <property type="match status" value="1"/>
</dbReference>
<dbReference type="Gene3D" id="3.30.465.10">
    <property type="match status" value="1"/>
</dbReference>
<dbReference type="InterPro" id="IPR016166">
    <property type="entry name" value="FAD-bd_PCMH"/>
</dbReference>
<dbReference type="EMBL" id="GISG01119874">
    <property type="protein sequence ID" value="MBA4640613.1"/>
    <property type="molecule type" value="Transcribed_RNA"/>
</dbReference>
<evidence type="ECO:0000256" key="4">
    <source>
        <dbReference type="ARBA" id="ARBA00022729"/>
    </source>
</evidence>